<reference evidence="3" key="1">
    <citation type="journal article" date="2019" name="Int. J. Syst. Evol. Microbiol.">
        <title>The Global Catalogue of Microorganisms (GCM) 10K type strain sequencing project: providing services to taxonomists for standard genome sequencing and annotation.</title>
        <authorList>
            <consortium name="The Broad Institute Genomics Platform"/>
            <consortium name="The Broad Institute Genome Sequencing Center for Infectious Disease"/>
            <person name="Wu L."/>
            <person name="Ma J."/>
        </authorList>
    </citation>
    <scope>NUCLEOTIDE SEQUENCE [LARGE SCALE GENOMIC DNA]</scope>
    <source>
        <strain evidence="3">JCM 11445</strain>
    </source>
</reference>
<organism evidence="2 3">
    <name type="scientific">Streptomyces rhizosphaericus</name>
    <dbReference type="NCBI Taxonomy" id="114699"/>
    <lineage>
        <taxon>Bacteria</taxon>
        <taxon>Bacillati</taxon>
        <taxon>Actinomycetota</taxon>
        <taxon>Actinomycetes</taxon>
        <taxon>Kitasatosporales</taxon>
        <taxon>Streptomycetaceae</taxon>
        <taxon>Streptomyces</taxon>
        <taxon>Streptomyces violaceusniger group</taxon>
    </lineage>
</organism>
<feature type="region of interest" description="Disordered" evidence="1">
    <location>
        <begin position="94"/>
        <end position="113"/>
    </location>
</feature>
<accession>A0ABP4CHN0</accession>
<dbReference type="EMBL" id="BAAAIE010000001">
    <property type="protein sequence ID" value="GAA0967456.1"/>
    <property type="molecule type" value="Genomic_DNA"/>
</dbReference>
<proteinExistence type="predicted"/>
<name>A0ABP4CHN0_9ACTN</name>
<gene>
    <name evidence="2" type="ORF">GCM10009576_001880</name>
</gene>
<feature type="compositionally biased region" description="Gly residues" evidence="1">
    <location>
        <begin position="100"/>
        <end position="112"/>
    </location>
</feature>
<feature type="region of interest" description="Disordered" evidence="1">
    <location>
        <begin position="36"/>
        <end position="76"/>
    </location>
</feature>
<keyword evidence="3" id="KW-1185">Reference proteome</keyword>
<evidence type="ECO:0000256" key="1">
    <source>
        <dbReference type="SAM" id="MobiDB-lite"/>
    </source>
</evidence>
<sequence>MRIRDALSSNRHLFTQYRGGRDEEAADLVHRLSAGLDGAAARDPQDPDRLDQTVPALGNAGGPPGQHGHRGGVGVDRIGLALHPPRLAVGAVDVDDRDAGGGQHPGEFGPVGAGALHAHRDELAV</sequence>
<protein>
    <submittedName>
        <fullName evidence="2">Uncharacterized protein</fullName>
    </submittedName>
</protein>
<evidence type="ECO:0000313" key="2">
    <source>
        <dbReference type="EMBL" id="GAA0967456.1"/>
    </source>
</evidence>
<dbReference type="Proteomes" id="UP001500033">
    <property type="component" value="Unassembled WGS sequence"/>
</dbReference>
<evidence type="ECO:0000313" key="3">
    <source>
        <dbReference type="Proteomes" id="UP001500033"/>
    </source>
</evidence>
<comment type="caution">
    <text evidence="2">The sequence shown here is derived from an EMBL/GenBank/DDBJ whole genome shotgun (WGS) entry which is preliminary data.</text>
</comment>